<keyword evidence="1" id="KW-0732">Signal</keyword>
<dbReference type="PANTHER" id="PTHR19328:SF75">
    <property type="entry name" value="ALDOSE SUGAR DEHYDROGENASE YLII"/>
    <property type="match status" value="1"/>
</dbReference>
<evidence type="ECO:0000313" key="3">
    <source>
        <dbReference type="EMBL" id="QIA63654.1"/>
    </source>
</evidence>
<dbReference type="PANTHER" id="PTHR19328">
    <property type="entry name" value="HEDGEHOG-INTERACTING PROTEIN"/>
    <property type="match status" value="1"/>
</dbReference>
<organism evidence="3 4">
    <name type="scientific">Vibrio astriarenae</name>
    <dbReference type="NCBI Taxonomy" id="1481923"/>
    <lineage>
        <taxon>Bacteria</taxon>
        <taxon>Pseudomonadati</taxon>
        <taxon>Pseudomonadota</taxon>
        <taxon>Gammaproteobacteria</taxon>
        <taxon>Vibrionales</taxon>
        <taxon>Vibrionaceae</taxon>
        <taxon>Vibrio</taxon>
    </lineage>
</organism>
<feature type="signal peptide" evidence="1">
    <location>
        <begin position="1"/>
        <end position="19"/>
    </location>
</feature>
<reference evidence="3 4" key="1">
    <citation type="submission" date="2020-01" db="EMBL/GenBank/DDBJ databases">
        <title>Whole genome and functional gene identification of agarase of Vibrio HN897.</title>
        <authorList>
            <person name="Liu Y."/>
            <person name="Zhao Z."/>
        </authorList>
    </citation>
    <scope>NUCLEOTIDE SEQUENCE [LARGE SCALE GENOMIC DNA]</scope>
    <source>
        <strain evidence="3 4">HN897</strain>
    </source>
</reference>
<feature type="chain" id="PRO_5031320614" evidence="1">
    <location>
        <begin position="20"/>
        <end position="361"/>
    </location>
</feature>
<dbReference type="SUPFAM" id="SSF50952">
    <property type="entry name" value="Soluble quinoprotein glucose dehydrogenase"/>
    <property type="match status" value="1"/>
</dbReference>
<dbReference type="Gene3D" id="2.120.10.30">
    <property type="entry name" value="TolB, C-terminal domain"/>
    <property type="match status" value="1"/>
</dbReference>
<evidence type="ECO:0000313" key="4">
    <source>
        <dbReference type="Proteomes" id="UP000464262"/>
    </source>
</evidence>
<feature type="domain" description="Glucose/Sorbosone dehydrogenase" evidence="2">
    <location>
        <begin position="30"/>
        <end position="353"/>
    </location>
</feature>
<dbReference type="Proteomes" id="UP000464262">
    <property type="component" value="Chromosome 1"/>
</dbReference>
<dbReference type="Pfam" id="PF07995">
    <property type="entry name" value="GSDH"/>
    <property type="match status" value="1"/>
</dbReference>
<accession>A0A7Z2T3E9</accession>
<dbReference type="EMBL" id="CP047475">
    <property type="protein sequence ID" value="QIA63654.1"/>
    <property type="molecule type" value="Genomic_DNA"/>
</dbReference>
<sequence length="361" mass="40263">MHRLLTLFTGLLLPFSTFANYDVERVAQGLSIPWAIEFVTEHQLIINEKDGKISLLDLNNGQTQRLYTIKDIFNSGQGGLLDVTSYKDSTGNTTLFFSYSKPTPEGATLAVAKADFIKDQIQNFTELFVADSTSDTSRHFGSRIEIVDGHLFVSIGDRGERDNGQDVTTHAATIVRLNLQGNAPIDNPFSNHSEALPEIWSYGHRNPQGLFYDEPSQTLWSIEHGPRGGDEINRIEKGANYGWARVSHGREYWGPLDVGEAKSLPGMVDPELVYIPSIAPSNIVLYRGDKYPELDGKLLAGALKLAHINVVEIKDNQLHKHARILGSLNERIRDITISPTNEIFFSTDNGNIYRLISKQPE</sequence>
<proteinExistence type="predicted"/>
<evidence type="ECO:0000256" key="1">
    <source>
        <dbReference type="SAM" id="SignalP"/>
    </source>
</evidence>
<name>A0A7Z2T3E9_9VIBR</name>
<dbReference type="RefSeq" id="WP_164648547.1">
    <property type="nucleotide sequence ID" value="NZ_CP047475.1"/>
</dbReference>
<protein>
    <submittedName>
        <fullName evidence="3">PQQ-dependent sugar dehydrogenase</fullName>
    </submittedName>
</protein>
<dbReference type="AlphaFoldDB" id="A0A7Z2T3E9"/>
<gene>
    <name evidence="3" type="ORF">GT360_09055</name>
</gene>
<dbReference type="InterPro" id="IPR011042">
    <property type="entry name" value="6-blade_b-propeller_TolB-like"/>
</dbReference>
<dbReference type="KEGG" id="vas:GT360_09055"/>
<evidence type="ECO:0000259" key="2">
    <source>
        <dbReference type="Pfam" id="PF07995"/>
    </source>
</evidence>
<dbReference type="InterPro" id="IPR012938">
    <property type="entry name" value="Glc/Sorbosone_DH"/>
</dbReference>
<dbReference type="InterPro" id="IPR011041">
    <property type="entry name" value="Quinoprot_gluc/sorb_DH_b-prop"/>
</dbReference>
<keyword evidence="4" id="KW-1185">Reference proteome</keyword>